<reference evidence="2 3" key="1">
    <citation type="submission" date="2020-07" db="EMBL/GenBank/DDBJ databases">
        <title>Sequencing the genomes of 1000 actinobacteria strains.</title>
        <authorList>
            <person name="Klenk H.-P."/>
        </authorList>
    </citation>
    <scope>NUCLEOTIDE SEQUENCE [LARGE SCALE GENOMIC DNA]</scope>
    <source>
        <strain evidence="2 3">DSM 21350</strain>
    </source>
</reference>
<dbReference type="RefSeq" id="WP_179663916.1">
    <property type="nucleotide sequence ID" value="NZ_JACCBG010000001.1"/>
</dbReference>
<sequence>MTTTIARRLAATLVGLAGLASVATATYAAAPADGSSPATTTAAAERPGHRTALTLEMPGCGGCVVQLLQGTGAGTDHPGAWESRRKTVEGGTVTWRVPSRRTWGMSIIVRAPWEGRTGYLTAVAMRYGGELVGDHVSFREARSKHRAAACWEGTRSDAVTLPVVVRKVRVQGQIHRVPGSIAYLPTTTSWLAPMFPARHGVLGTQEVPTCR</sequence>
<evidence type="ECO:0000313" key="2">
    <source>
        <dbReference type="EMBL" id="NYD42258.1"/>
    </source>
</evidence>
<feature type="signal peptide" evidence="1">
    <location>
        <begin position="1"/>
        <end position="28"/>
    </location>
</feature>
<evidence type="ECO:0000313" key="3">
    <source>
        <dbReference type="Proteomes" id="UP000535511"/>
    </source>
</evidence>
<comment type="caution">
    <text evidence="2">The sequence shown here is derived from an EMBL/GenBank/DDBJ whole genome shotgun (WGS) entry which is preliminary data.</text>
</comment>
<feature type="chain" id="PRO_5031392213" evidence="1">
    <location>
        <begin position="29"/>
        <end position="211"/>
    </location>
</feature>
<protein>
    <submittedName>
        <fullName evidence="2">Uncharacterized protein</fullName>
    </submittedName>
</protein>
<dbReference type="EMBL" id="JACCBG010000001">
    <property type="protein sequence ID" value="NYD42258.1"/>
    <property type="molecule type" value="Genomic_DNA"/>
</dbReference>
<keyword evidence="1" id="KW-0732">Signal</keyword>
<dbReference type="AlphaFoldDB" id="A0A7Y9E6W4"/>
<organism evidence="2 3">
    <name type="scientific">Nocardioides panaciterrulae</name>
    <dbReference type="NCBI Taxonomy" id="661492"/>
    <lineage>
        <taxon>Bacteria</taxon>
        <taxon>Bacillati</taxon>
        <taxon>Actinomycetota</taxon>
        <taxon>Actinomycetes</taxon>
        <taxon>Propionibacteriales</taxon>
        <taxon>Nocardioidaceae</taxon>
        <taxon>Nocardioides</taxon>
    </lineage>
</organism>
<keyword evidence="3" id="KW-1185">Reference proteome</keyword>
<accession>A0A7Y9E6W4</accession>
<name>A0A7Y9E6W4_9ACTN</name>
<gene>
    <name evidence="2" type="ORF">BJZ21_002341</name>
</gene>
<dbReference type="Proteomes" id="UP000535511">
    <property type="component" value="Unassembled WGS sequence"/>
</dbReference>
<proteinExistence type="predicted"/>
<evidence type="ECO:0000256" key="1">
    <source>
        <dbReference type="SAM" id="SignalP"/>
    </source>
</evidence>